<dbReference type="SUPFAM" id="SSF101283">
    <property type="entry name" value="GRIP domain"/>
    <property type="match status" value="1"/>
</dbReference>
<protein>
    <submittedName>
        <fullName evidence="1">Uncharacterized protein</fullName>
    </submittedName>
</protein>
<comment type="caution">
    <text evidence="1">The sequence shown here is derived from an EMBL/GenBank/DDBJ whole genome shotgun (WGS) entry which is preliminary data.</text>
</comment>
<accession>A0A820SHQ1</accession>
<sequence>MTMAKVICALLRYTDDEKSLVIEHEKLRQS</sequence>
<name>A0A820SHQ1_9BILA</name>
<dbReference type="Proteomes" id="UP000663868">
    <property type="component" value="Unassembled WGS sequence"/>
</dbReference>
<proteinExistence type="predicted"/>
<evidence type="ECO:0000313" key="1">
    <source>
        <dbReference type="EMBL" id="CAF4450692.1"/>
    </source>
</evidence>
<feature type="non-terminal residue" evidence="1">
    <location>
        <position position="1"/>
    </location>
</feature>
<evidence type="ECO:0000313" key="2">
    <source>
        <dbReference type="Proteomes" id="UP000663868"/>
    </source>
</evidence>
<dbReference type="EMBL" id="CAJOBB010031436">
    <property type="protein sequence ID" value="CAF4450692.1"/>
    <property type="molecule type" value="Genomic_DNA"/>
</dbReference>
<dbReference type="AlphaFoldDB" id="A0A820SHQ1"/>
<gene>
    <name evidence="1" type="ORF">KXQ929_LOCUS53933</name>
</gene>
<reference evidence="1" key="1">
    <citation type="submission" date="2021-02" db="EMBL/GenBank/DDBJ databases">
        <authorList>
            <person name="Nowell W R."/>
        </authorList>
    </citation>
    <scope>NUCLEOTIDE SEQUENCE</scope>
</reference>
<organism evidence="1 2">
    <name type="scientific">Adineta steineri</name>
    <dbReference type="NCBI Taxonomy" id="433720"/>
    <lineage>
        <taxon>Eukaryota</taxon>
        <taxon>Metazoa</taxon>
        <taxon>Spiralia</taxon>
        <taxon>Gnathifera</taxon>
        <taxon>Rotifera</taxon>
        <taxon>Eurotatoria</taxon>
        <taxon>Bdelloidea</taxon>
        <taxon>Adinetida</taxon>
        <taxon>Adinetidae</taxon>
        <taxon>Adineta</taxon>
    </lineage>
</organism>
<dbReference type="Gene3D" id="1.10.220.60">
    <property type="entry name" value="GRIP domain"/>
    <property type="match status" value="1"/>
</dbReference>